<dbReference type="CDD" id="cd00130">
    <property type="entry name" value="PAS"/>
    <property type="match status" value="1"/>
</dbReference>
<evidence type="ECO:0000313" key="3">
    <source>
        <dbReference type="Proteomes" id="UP001378956"/>
    </source>
</evidence>
<dbReference type="PROSITE" id="PS01124">
    <property type="entry name" value="HTH_ARAC_FAMILY_2"/>
    <property type="match status" value="1"/>
</dbReference>
<accession>A0ABU8NJ03</accession>
<gene>
    <name evidence="2" type="ORF">WAE58_07345</name>
</gene>
<dbReference type="InterPro" id="IPR018060">
    <property type="entry name" value="HTH_AraC"/>
</dbReference>
<dbReference type="Pfam" id="PF13426">
    <property type="entry name" value="PAS_9"/>
    <property type="match status" value="2"/>
</dbReference>
<dbReference type="InterPro" id="IPR035965">
    <property type="entry name" value="PAS-like_dom_sf"/>
</dbReference>
<dbReference type="RefSeq" id="WP_288883678.1">
    <property type="nucleotide sequence ID" value="NZ_CBFGNQ010000021.1"/>
</dbReference>
<keyword evidence="3" id="KW-1185">Reference proteome</keyword>
<dbReference type="Gene3D" id="1.10.10.60">
    <property type="entry name" value="Homeodomain-like"/>
    <property type="match status" value="1"/>
</dbReference>
<proteinExistence type="predicted"/>
<evidence type="ECO:0000313" key="2">
    <source>
        <dbReference type="EMBL" id="MEJ2902233.1"/>
    </source>
</evidence>
<dbReference type="Gene3D" id="3.30.450.20">
    <property type="entry name" value="PAS domain"/>
    <property type="match status" value="2"/>
</dbReference>
<comment type="caution">
    <text evidence="2">The sequence shown here is derived from an EMBL/GenBank/DDBJ whole genome shotgun (WGS) entry which is preliminary data.</text>
</comment>
<dbReference type="EMBL" id="JBBEUB010000002">
    <property type="protein sequence ID" value="MEJ2902233.1"/>
    <property type="molecule type" value="Genomic_DNA"/>
</dbReference>
<sequence>MGSSFNEISIMQTCAGISLWSYWDMDLVCRFANKEFFKWCGKTPEELLGIISLRVLFNGSYHEHHLPYVNKVLDGQVQKYNSEIKLINGQKCSVTIIYYPDVENGNVVGFFANIYNKNLPGLMDEKLLGDQFNINHEAMLGHDTASNKSHQIADYLGTVILSGFPKVEHLSILHNISVSKLMRDFKTTYQTSPYLYFRRLQMEFAEQYISRTGCSKKQMAFMLGFSNPANYTLCYNRYKSSKQEKTGKRTFVADIDEKNKILITQFPLPVAMFDLSMNYLLASAQWMREFGFPEGDPVGLNFFDAFSETSPDLETLKNKIDSGKIENCAGSYDFYNNGHLIKCIVNLWHNENKEVSGVIIYVASL</sequence>
<protein>
    <submittedName>
        <fullName evidence="2">Helix-turn-helix domain-containing protein</fullName>
    </submittedName>
</protein>
<dbReference type="Proteomes" id="UP001378956">
    <property type="component" value="Unassembled WGS sequence"/>
</dbReference>
<feature type="domain" description="HTH araC/xylS-type" evidence="1">
    <location>
        <begin position="150"/>
        <end position="249"/>
    </location>
</feature>
<dbReference type="SUPFAM" id="SSF55785">
    <property type="entry name" value="PYP-like sensor domain (PAS domain)"/>
    <property type="match status" value="2"/>
</dbReference>
<name>A0ABU8NJ03_9SPHI</name>
<organism evidence="2 3">
    <name type="scientific">Pedobacter panaciterrae</name>
    <dbReference type="NCBI Taxonomy" id="363849"/>
    <lineage>
        <taxon>Bacteria</taxon>
        <taxon>Pseudomonadati</taxon>
        <taxon>Bacteroidota</taxon>
        <taxon>Sphingobacteriia</taxon>
        <taxon>Sphingobacteriales</taxon>
        <taxon>Sphingobacteriaceae</taxon>
        <taxon>Pedobacter</taxon>
    </lineage>
</organism>
<dbReference type="InterPro" id="IPR000014">
    <property type="entry name" value="PAS"/>
</dbReference>
<reference evidence="2 3" key="1">
    <citation type="submission" date="2024-03" db="EMBL/GenBank/DDBJ databases">
        <title>Sequence of Lycoming College Course Isolates.</title>
        <authorList>
            <person name="Plotts O."/>
            <person name="Newman J."/>
        </authorList>
    </citation>
    <scope>NUCLEOTIDE SEQUENCE [LARGE SCALE GENOMIC DNA]</scope>
    <source>
        <strain evidence="2 3">CJB-3</strain>
    </source>
</reference>
<dbReference type="Pfam" id="PF12833">
    <property type="entry name" value="HTH_18"/>
    <property type="match status" value="1"/>
</dbReference>
<dbReference type="SMART" id="SM00342">
    <property type="entry name" value="HTH_ARAC"/>
    <property type="match status" value="1"/>
</dbReference>
<evidence type="ECO:0000259" key="1">
    <source>
        <dbReference type="PROSITE" id="PS01124"/>
    </source>
</evidence>